<dbReference type="PANTHER" id="PTHR11472">
    <property type="entry name" value="DNA REPAIR DEAD HELICASE RAD3/XP-D SUBFAMILY MEMBER"/>
    <property type="match status" value="1"/>
</dbReference>
<evidence type="ECO:0000313" key="12">
    <source>
        <dbReference type="EMBL" id="AMY12587.1"/>
    </source>
</evidence>
<dbReference type="EC" id="3.6.4.12" evidence="12"/>
<organism evidence="12 13">
    <name type="scientific">Luteitalea pratensis</name>
    <dbReference type="NCBI Taxonomy" id="1855912"/>
    <lineage>
        <taxon>Bacteria</taxon>
        <taxon>Pseudomonadati</taxon>
        <taxon>Acidobacteriota</taxon>
        <taxon>Vicinamibacteria</taxon>
        <taxon>Vicinamibacterales</taxon>
        <taxon>Vicinamibacteraceae</taxon>
        <taxon>Luteitalea</taxon>
    </lineage>
</organism>
<dbReference type="GO" id="GO:0003678">
    <property type="term" value="F:DNA helicase activity"/>
    <property type="evidence" value="ECO:0007669"/>
    <property type="project" value="UniProtKB-EC"/>
</dbReference>
<dbReference type="OrthoDB" id="9803913at2"/>
<dbReference type="InterPro" id="IPR014013">
    <property type="entry name" value="Helic_SF1/SF2_ATP-bd_DinG/Rad3"/>
</dbReference>
<proteinExistence type="inferred from homology"/>
<keyword evidence="9" id="KW-0413">Isomerase</keyword>
<feature type="domain" description="Helicase ATP-binding" evidence="11">
    <location>
        <begin position="25"/>
        <end position="289"/>
    </location>
</feature>
<dbReference type="GO" id="GO:0006281">
    <property type="term" value="P:DNA repair"/>
    <property type="evidence" value="ECO:0007669"/>
    <property type="project" value="TreeGrafter"/>
</dbReference>
<dbReference type="GO" id="GO:0016818">
    <property type="term" value="F:hydrolase activity, acting on acid anhydrides, in phosphorus-containing anhydrides"/>
    <property type="evidence" value="ECO:0007669"/>
    <property type="project" value="InterPro"/>
</dbReference>
<dbReference type="GO" id="GO:0003677">
    <property type="term" value="F:DNA binding"/>
    <property type="evidence" value="ECO:0007669"/>
    <property type="project" value="UniProtKB-KW"/>
</dbReference>
<keyword evidence="5" id="KW-0067">ATP-binding</keyword>
<dbReference type="Pfam" id="PF13307">
    <property type="entry name" value="Helicase_C_2"/>
    <property type="match status" value="1"/>
</dbReference>
<dbReference type="SMART" id="SM00491">
    <property type="entry name" value="HELICc2"/>
    <property type="match status" value="1"/>
</dbReference>
<dbReference type="GO" id="GO:0046872">
    <property type="term" value="F:metal ion binding"/>
    <property type="evidence" value="ECO:0007669"/>
    <property type="project" value="UniProtKB-KW"/>
</dbReference>
<name>A0A143PV07_LUTPR</name>
<keyword evidence="6" id="KW-0408">Iron</keyword>
<dbReference type="GO" id="GO:0051536">
    <property type="term" value="F:iron-sulfur cluster binding"/>
    <property type="evidence" value="ECO:0007669"/>
    <property type="project" value="UniProtKB-KW"/>
</dbReference>
<dbReference type="Gene3D" id="3.40.50.300">
    <property type="entry name" value="P-loop containing nucleotide triphosphate hydrolases"/>
    <property type="match status" value="2"/>
</dbReference>
<dbReference type="Proteomes" id="UP000076079">
    <property type="component" value="Chromosome"/>
</dbReference>
<evidence type="ECO:0000256" key="7">
    <source>
        <dbReference type="ARBA" id="ARBA00023014"/>
    </source>
</evidence>
<dbReference type="SUPFAM" id="SSF52540">
    <property type="entry name" value="P-loop containing nucleoside triphosphate hydrolases"/>
    <property type="match status" value="2"/>
</dbReference>
<evidence type="ECO:0000256" key="6">
    <source>
        <dbReference type="ARBA" id="ARBA00023004"/>
    </source>
</evidence>
<dbReference type="PROSITE" id="PS51193">
    <property type="entry name" value="HELICASE_ATP_BIND_2"/>
    <property type="match status" value="1"/>
</dbReference>
<evidence type="ECO:0000256" key="1">
    <source>
        <dbReference type="ARBA" id="ARBA00022723"/>
    </source>
</evidence>
<evidence type="ECO:0000313" key="13">
    <source>
        <dbReference type="Proteomes" id="UP000076079"/>
    </source>
</evidence>
<dbReference type="GO" id="GO:0005524">
    <property type="term" value="F:ATP binding"/>
    <property type="evidence" value="ECO:0007669"/>
    <property type="project" value="UniProtKB-KW"/>
</dbReference>
<evidence type="ECO:0000256" key="2">
    <source>
        <dbReference type="ARBA" id="ARBA00022741"/>
    </source>
</evidence>
<keyword evidence="13" id="KW-1185">Reference proteome</keyword>
<dbReference type="EMBL" id="CP015136">
    <property type="protein sequence ID" value="AMY12587.1"/>
    <property type="molecule type" value="Genomic_DNA"/>
</dbReference>
<dbReference type="RefSeq" id="WP_110174030.1">
    <property type="nucleotide sequence ID" value="NZ_CP015136.1"/>
</dbReference>
<reference evidence="12 13" key="1">
    <citation type="journal article" date="2016" name="Genome Announc.">
        <title>First Complete Genome Sequence of a Subdivision 6 Acidobacterium Strain.</title>
        <authorList>
            <person name="Huang S."/>
            <person name="Vieira S."/>
            <person name="Bunk B."/>
            <person name="Riedel T."/>
            <person name="Sproer C."/>
            <person name="Overmann J."/>
        </authorList>
    </citation>
    <scope>NUCLEOTIDE SEQUENCE [LARGE SCALE GENOMIC DNA]</scope>
    <source>
        <strain evidence="13">DSM 100886 HEG_-6_39</strain>
    </source>
</reference>
<dbReference type="InterPro" id="IPR027417">
    <property type="entry name" value="P-loop_NTPase"/>
</dbReference>
<evidence type="ECO:0000256" key="5">
    <source>
        <dbReference type="ARBA" id="ARBA00022840"/>
    </source>
</evidence>
<sequence length="666" mass="73086">MPGVPAVPTPGLIDGVRRVLGTGGALASVLDGFEPRASQQQMAEAVARVVTDSGVLLAEAGTGTGKTLAYLVPAILSGRKVLVSTGTRNLQQQLIDKDVPLLQRALGPFRAACMKGRANYLCLHRFEQALHDDRPRDDDTRVAMTLIEHWAPRTQTGDRAELADLPEDLPFWHGIAATTENCLGNECPRYTDCFVTRMRQEAADADVVIVNHHLLCADAAVRRHSFGEVIPECQVGIVDEAHQLEDVATQYFGVTVSNYRVEQLFTDAAAIRTSPLFVPQQDAQAVARAIEGLASSSRGFFLDLQTRRPGVRQSADPGATLFDERLRVTGETLAEAAGESGLQLIDALTALEEALALLKDAPEDLRAIGRRAGEIRDDMKFLLRAREEEYVYFLEIRGRHVALRAAPIDVSHIIRDVLIDRLPALVLTSATLSIGGSFGYVRARLGIGEALEVRVTSEFDYRTQALVYLPRKMPDPRTREYAAAFAEEAARLLTASEGRAFLLFTSYAALRDAHARLSTRLPYPMFVQGTVPRGVLIEQFRRTPNAVLFGTSSFWQGVDVMGDALSCVIIDRIPFASPGDPVVAARIEALQRRGIDAFAGFQVPLAILTLLQGVGRLIRHRQDRGVIALLDPRLQSMGYGRRFLNALPPAPVTRRPEDVERFFAEV</sequence>
<dbReference type="InterPro" id="IPR006555">
    <property type="entry name" value="ATP-dep_Helicase_C"/>
</dbReference>
<keyword evidence="8" id="KW-0238">DNA-binding</keyword>
<dbReference type="InterPro" id="IPR045028">
    <property type="entry name" value="DinG/Rad3-like"/>
</dbReference>
<evidence type="ECO:0000256" key="10">
    <source>
        <dbReference type="ARBA" id="ARBA00038058"/>
    </source>
</evidence>
<keyword evidence="2" id="KW-0547">Nucleotide-binding</keyword>
<evidence type="ECO:0000256" key="4">
    <source>
        <dbReference type="ARBA" id="ARBA00022806"/>
    </source>
</evidence>
<reference evidence="13" key="2">
    <citation type="submission" date="2016-04" db="EMBL/GenBank/DDBJ databases">
        <title>First Complete Genome Sequence of a Subdivision 6 Acidobacterium.</title>
        <authorList>
            <person name="Huang S."/>
            <person name="Vieira S."/>
            <person name="Bunk B."/>
            <person name="Riedel T."/>
            <person name="Sproeer C."/>
            <person name="Overmann J."/>
        </authorList>
    </citation>
    <scope>NUCLEOTIDE SEQUENCE [LARGE SCALE GENOMIC DNA]</scope>
    <source>
        <strain evidence="13">DSM 100886 HEG_-6_39</strain>
    </source>
</reference>
<dbReference type="KEGG" id="abac:LuPra_05865"/>
<keyword evidence="4 12" id="KW-0347">Helicase</keyword>
<dbReference type="Pfam" id="PF06733">
    <property type="entry name" value="DEAD_2"/>
    <property type="match status" value="1"/>
</dbReference>
<keyword evidence="1" id="KW-0479">Metal-binding</keyword>
<evidence type="ECO:0000256" key="8">
    <source>
        <dbReference type="ARBA" id="ARBA00023125"/>
    </source>
</evidence>
<gene>
    <name evidence="12" type="primary">dinG</name>
    <name evidence="12" type="ORF">LuPra_05865</name>
</gene>
<dbReference type="Pfam" id="PF00270">
    <property type="entry name" value="DEAD"/>
    <property type="match status" value="1"/>
</dbReference>
<keyword evidence="3 12" id="KW-0378">Hydrolase</keyword>
<evidence type="ECO:0000256" key="3">
    <source>
        <dbReference type="ARBA" id="ARBA00022801"/>
    </source>
</evidence>
<dbReference type="InterPro" id="IPR010614">
    <property type="entry name" value="RAD3-like_helicase_DEAD"/>
</dbReference>
<protein>
    <submittedName>
        <fullName evidence="12">Putative ATP-dependent helicase DinG</fullName>
        <ecNumber evidence="12">3.6.4.12</ecNumber>
    </submittedName>
</protein>
<evidence type="ECO:0000259" key="11">
    <source>
        <dbReference type="PROSITE" id="PS51193"/>
    </source>
</evidence>
<accession>A0A143PV07</accession>
<dbReference type="PANTHER" id="PTHR11472:SF34">
    <property type="entry name" value="REGULATOR OF TELOMERE ELONGATION HELICASE 1"/>
    <property type="match status" value="1"/>
</dbReference>
<dbReference type="STRING" id="1855912.LuPra_05865"/>
<keyword evidence="7" id="KW-0411">Iron-sulfur</keyword>
<dbReference type="InterPro" id="IPR011545">
    <property type="entry name" value="DEAD/DEAH_box_helicase_dom"/>
</dbReference>
<comment type="similarity">
    <text evidence="10">Belongs to the helicase family. DinG subfamily.</text>
</comment>
<dbReference type="PATRIC" id="fig|1813736.3.peg.6166"/>
<dbReference type="AlphaFoldDB" id="A0A143PV07"/>
<evidence type="ECO:0000256" key="9">
    <source>
        <dbReference type="ARBA" id="ARBA00023235"/>
    </source>
</evidence>